<dbReference type="PATRIC" id="fig|1122180.6.peg.1202"/>
<keyword evidence="3" id="KW-1185">Reference proteome</keyword>
<evidence type="ECO:0000313" key="2">
    <source>
        <dbReference type="EMBL" id="EYD72417.1"/>
    </source>
</evidence>
<accession>A0A017HD40</accession>
<dbReference type="OrthoDB" id="10014891at2"/>
<feature type="region of interest" description="Disordered" evidence="1">
    <location>
        <begin position="77"/>
        <end position="115"/>
    </location>
</feature>
<feature type="compositionally biased region" description="Low complexity" evidence="1">
    <location>
        <begin position="77"/>
        <end position="97"/>
    </location>
</feature>
<gene>
    <name evidence="2" type="ORF">Lokhon_01216</name>
</gene>
<reference evidence="2 3" key="1">
    <citation type="submission" date="2013-03" db="EMBL/GenBank/DDBJ databases">
        <authorList>
            <person name="Fiebig A."/>
            <person name="Goeker M."/>
            <person name="Klenk H.-P.P."/>
        </authorList>
    </citation>
    <scope>NUCLEOTIDE SEQUENCE [LARGE SCALE GENOMIC DNA]</scope>
    <source>
        <strain evidence="2 3">DSM 17492</strain>
    </source>
</reference>
<dbReference type="AlphaFoldDB" id="A0A017HD40"/>
<evidence type="ECO:0000313" key="3">
    <source>
        <dbReference type="Proteomes" id="UP000025047"/>
    </source>
</evidence>
<protein>
    <submittedName>
        <fullName evidence="2">Uncharacterized protein</fullName>
    </submittedName>
</protein>
<dbReference type="EMBL" id="APGJ01000004">
    <property type="protein sequence ID" value="EYD72417.1"/>
    <property type="molecule type" value="Genomic_DNA"/>
</dbReference>
<dbReference type="STRING" id="1122180.Lokhon_01216"/>
<comment type="caution">
    <text evidence="2">The sequence shown here is derived from an EMBL/GenBank/DDBJ whole genome shotgun (WGS) entry which is preliminary data.</text>
</comment>
<sequence>MKTIIGLGTALTIATAPFALQAEPRLGGQGGAVMQMLGAAISGDAKEVHKAERKLRKAARRAGVPVSLSTVAAAATGGAAARPTAQATPAPSACTAARGRASQASPRGVRDRPGH</sequence>
<dbReference type="HOGENOM" id="CLU_2105981_0_0_5"/>
<evidence type="ECO:0000256" key="1">
    <source>
        <dbReference type="SAM" id="MobiDB-lite"/>
    </source>
</evidence>
<name>A0A017HD40_9RHOB</name>
<proteinExistence type="predicted"/>
<dbReference type="Proteomes" id="UP000025047">
    <property type="component" value="Unassembled WGS sequence"/>
</dbReference>
<organism evidence="2 3">
    <name type="scientific">Limimaricola hongkongensis DSM 17492</name>
    <dbReference type="NCBI Taxonomy" id="1122180"/>
    <lineage>
        <taxon>Bacteria</taxon>
        <taxon>Pseudomonadati</taxon>
        <taxon>Pseudomonadota</taxon>
        <taxon>Alphaproteobacteria</taxon>
        <taxon>Rhodobacterales</taxon>
        <taxon>Paracoccaceae</taxon>
        <taxon>Limimaricola</taxon>
    </lineage>
</organism>
<dbReference type="RefSeq" id="WP_036082392.1">
    <property type="nucleotide sequence ID" value="NZ_KK088650.1"/>
</dbReference>
<dbReference type="eggNOG" id="ENOG50312ZQ">
    <property type="taxonomic scope" value="Bacteria"/>
</dbReference>